<dbReference type="OrthoDB" id="5801582at2"/>
<evidence type="ECO:0000313" key="3">
    <source>
        <dbReference type="Proteomes" id="UP000035352"/>
    </source>
</evidence>
<proteinExistence type="predicted"/>
<dbReference type="STRING" id="413882.AAW51_4629"/>
<dbReference type="InterPro" id="IPR008769">
    <property type="entry name" value="PhaF_PhaI"/>
</dbReference>
<sequence length="153" mass="15993">MLKKLPHIADEDTLPSADGADPALAASVPEAAQRIWLAGLGAYARAQAEGGKVFEALVQEGVSLQRKTQALAEDSLAALAARVGAGVAGQPGGQLETIFETRIAQALTRLGVPLQRDLETLLARIERLDQAVAQLANQATQNPDNDRAGRPAP</sequence>
<keyword evidence="3" id="KW-1185">Reference proteome</keyword>
<accession>A0A0G3BXU4</accession>
<dbReference type="RefSeq" id="WP_047196483.1">
    <property type="nucleotide sequence ID" value="NZ_CP011371.1"/>
</dbReference>
<dbReference type="KEGG" id="pbh:AAW51_4629"/>
<dbReference type="EMBL" id="CP011371">
    <property type="protein sequence ID" value="AKJ31320.1"/>
    <property type="molecule type" value="Genomic_DNA"/>
</dbReference>
<gene>
    <name evidence="2" type="ORF">AAW51_4629</name>
</gene>
<dbReference type="Proteomes" id="UP000035352">
    <property type="component" value="Chromosome"/>
</dbReference>
<name>A0A0G3BXU4_9BURK</name>
<dbReference type="Pfam" id="PF05597">
    <property type="entry name" value="Phasin"/>
    <property type="match status" value="1"/>
</dbReference>
<dbReference type="AlphaFoldDB" id="A0A0G3BXU4"/>
<dbReference type="PANTHER" id="PTHR38664">
    <property type="entry name" value="SLR0058 PROTEIN"/>
    <property type="match status" value="1"/>
</dbReference>
<reference evidence="2 3" key="1">
    <citation type="submission" date="2015-05" db="EMBL/GenBank/DDBJ databases">
        <authorList>
            <person name="Tang B."/>
            <person name="Yu Y."/>
        </authorList>
    </citation>
    <scope>NUCLEOTIDE SEQUENCE [LARGE SCALE GENOMIC DNA]</scope>
    <source>
        <strain evidence="2 3">DSM 7029</strain>
    </source>
</reference>
<protein>
    <submittedName>
        <fullName evidence="2">Polyhydroxyalkanoate granule-associated protein PhaF</fullName>
    </submittedName>
</protein>
<organism evidence="2 3">
    <name type="scientific">Caldimonas brevitalea</name>
    <dbReference type="NCBI Taxonomy" id="413882"/>
    <lineage>
        <taxon>Bacteria</taxon>
        <taxon>Pseudomonadati</taxon>
        <taxon>Pseudomonadota</taxon>
        <taxon>Betaproteobacteria</taxon>
        <taxon>Burkholderiales</taxon>
        <taxon>Sphaerotilaceae</taxon>
        <taxon>Caldimonas</taxon>
    </lineage>
</organism>
<feature type="region of interest" description="Disordered" evidence="1">
    <location>
        <begin position="1"/>
        <end position="21"/>
    </location>
</feature>
<dbReference type="PANTHER" id="PTHR38664:SF1">
    <property type="entry name" value="SLR0058 PROTEIN"/>
    <property type="match status" value="1"/>
</dbReference>
<evidence type="ECO:0000256" key="1">
    <source>
        <dbReference type="SAM" id="MobiDB-lite"/>
    </source>
</evidence>
<evidence type="ECO:0000313" key="2">
    <source>
        <dbReference type="EMBL" id="AKJ31320.1"/>
    </source>
</evidence>